<accession>A0A1M5YF39</accession>
<dbReference type="FunFam" id="3.40.50.720:FF:000173">
    <property type="entry name" value="3-oxoacyl-[acyl-carrier protein] reductase"/>
    <property type="match status" value="1"/>
</dbReference>
<proteinExistence type="inferred from homology"/>
<dbReference type="Pfam" id="PF13561">
    <property type="entry name" value="adh_short_C2"/>
    <property type="match status" value="1"/>
</dbReference>
<dbReference type="SMART" id="SM00822">
    <property type="entry name" value="PKS_KR"/>
    <property type="match status" value="1"/>
</dbReference>
<dbReference type="PANTHER" id="PTHR43658">
    <property type="entry name" value="SHORT-CHAIN DEHYDROGENASE/REDUCTASE"/>
    <property type="match status" value="1"/>
</dbReference>
<dbReference type="RefSeq" id="WP_067660658.1">
    <property type="nucleotide sequence ID" value="NZ_FQXG01000007.1"/>
</dbReference>
<name>A0A1M5YF39_9GAMM</name>
<sequence>MELDNKVVVITGGAGGLGLAMAQHLGSQGAKLVLIDINQDALARAAGLLAEQGLKAETFPLDITEEASVEQVFERIAQEIGGPHVLINNAGLLRDGMLVKVKEGAVQSKMSLAQFQSVIDVNLTGSFLCGREAAAQMALHGQGGVIINISSLARSGNIGQTNYAASKAAVVAMTTGWARELARHNIRTAAIAPGVIATEMVESMKPEALARLEGMIPAGRVGKPDEIARTVAFIVNNDYINGRVLEIDGGLRF</sequence>
<dbReference type="InterPro" id="IPR020904">
    <property type="entry name" value="Sc_DH/Rdtase_CS"/>
</dbReference>
<dbReference type="EMBL" id="FQXG01000007">
    <property type="protein sequence ID" value="SHI10596.1"/>
    <property type="molecule type" value="Genomic_DNA"/>
</dbReference>
<evidence type="ECO:0000313" key="5">
    <source>
        <dbReference type="Proteomes" id="UP000184268"/>
    </source>
</evidence>
<dbReference type="Proteomes" id="UP000184268">
    <property type="component" value="Unassembled WGS sequence"/>
</dbReference>
<evidence type="ECO:0000256" key="2">
    <source>
        <dbReference type="ARBA" id="ARBA00023002"/>
    </source>
</evidence>
<dbReference type="OrthoDB" id="9804774at2"/>
<dbReference type="PANTHER" id="PTHR43658:SF8">
    <property type="entry name" value="17-BETA-HYDROXYSTEROID DEHYDROGENASE 14-RELATED"/>
    <property type="match status" value="1"/>
</dbReference>
<dbReference type="Gene3D" id="3.40.50.720">
    <property type="entry name" value="NAD(P)-binding Rossmann-like Domain"/>
    <property type="match status" value="1"/>
</dbReference>
<feature type="domain" description="Ketoreductase" evidence="3">
    <location>
        <begin position="6"/>
        <end position="199"/>
    </location>
</feature>
<evidence type="ECO:0000313" key="4">
    <source>
        <dbReference type="EMBL" id="SHI10596.1"/>
    </source>
</evidence>
<dbReference type="InterPro" id="IPR036291">
    <property type="entry name" value="NAD(P)-bd_dom_sf"/>
</dbReference>
<comment type="similarity">
    <text evidence="1">Belongs to the short-chain dehydrogenases/reductases (SDR) family.</text>
</comment>
<protein>
    <submittedName>
        <fullName evidence="4">3-oxoacyl-[acyl-carrier protein] reductase</fullName>
    </submittedName>
</protein>
<dbReference type="STRING" id="299255.SAMN02745129_4171"/>
<organism evidence="4 5">
    <name type="scientific">Ferrimonas marina</name>
    <dbReference type="NCBI Taxonomy" id="299255"/>
    <lineage>
        <taxon>Bacteria</taxon>
        <taxon>Pseudomonadati</taxon>
        <taxon>Pseudomonadota</taxon>
        <taxon>Gammaproteobacteria</taxon>
        <taxon>Alteromonadales</taxon>
        <taxon>Ferrimonadaceae</taxon>
        <taxon>Ferrimonas</taxon>
    </lineage>
</organism>
<dbReference type="SUPFAM" id="SSF51735">
    <property type="entry name" value="NAD(P)-binding Rossmann-fold domains"/>
    <property type="match status" value="1"/>
</dbReference>
<reference evidence="4 5" key="1">
    <citation type="submission" date="2016-11" db="EMBL/GenBank/DDBJ databases">
        <authorList>
            <person name="Jaros S."/>
            <person name="Januszkiewicz K."/>
            <person name="Wedrychowicz H."/>
        </authorList>
    </citation>
    <scope>NUCLEOTIDE SEQUENCE [LARGE SCALE GENOMIC DNA]</scope>
    <source>
        <strain evidence="4 5">DSM 16917</strain>
    </source>
</reference>
<dbReference type="InterPro" id="IPR057326">
    <property type="entry name" value="KR_dom"/>
</dbReference>
<dbReference type="InterPro" id="IPR002347">
    <property type="entry name" value="SDR_fam"/>
</dbReference>
<dbReference type="GO" id="GO:0016491">
    <property type="term" value="F:oxidoreductase activity"/>
    <property type="evidence" value="ECO:0007669"/>
    <property type="project" value="UniProtKB-KW"/>
</dbReference>
<dbReference type="PRINTS" id="PR00081">
    <property type="entry name" value="GDHRDH"/>
</dbReference>
<dbReference type="AlphaFoldDB" id="A0A1M5YF39"/>
<gene>
    <name evidence="4" type="ORF">SAMN02745129_4171</name>
</gene>
<evidence type="ECO:0000259" key="3">
    <source>
        <dbReference type="SMART" id="SM00822"/>
    </source>
</evidence>
<keyword evidence="2" id="KW-0560">Oxidoreductase</keyword>
<keyword evidence="5" id="KW-1185">Reference proteome</keyword>
<dbReference type="PRINTS" id="PR00080">
    <property type="entry name" value="SDRFAMILY"/>
</dbReference>
<dbReference type="NCBIfam" id="NF006072">
    <property type="entry name" value="PRK08217.1"/>
    <property type="match status" value="1"/>
</dbReference>
<dbReference type="PROSITE" id="PS00061">
    <property type="entry name" value="ADH_SHORT"/>
    <property type="match status" value="1"/>
</dbReference>
<evidence type="ECO:0000256" key="1">
    <source>
        <dbReference type="ARBA" id="ARBA00006484"/>
    </source>
</evidence>